<dbReference type="Pfam" id="PF00884">
    <property type="entry name" value="Sulfatase"/>
    <property type="match status" value="1"/>
</dbReference>
<dbReference type="InterPro" id="IPR017850">
    <property type="entry name" value="Alkaline_phosphatase_core_sf"/>
</dbReference>
<dbReference type="SUPFAM" id="SSF53649">
    <property type="entry name" value="Alkaline phosphatase-like"/>
    <property type="match status" value="1"/>
</dbReference>
<dbReference type="Gene3D" id="3.40.720.10">
    <property type="entry name" value="Alkaline Phosphatase, subunit A"/>
    <property type="match status" value="1"/>
</dbReference>
<dbReference type="PANTHER" id="PTHR42693:SF53">
    <property type="entry name" value="ENDO-4-O-SULFATASE"/>
    <property type="match status" value="1"/>
</dbReference>
<evidence type="ECO:0000256" key="2">
    <source>
        <dbReference type="ARBA" id="ARBA00022801"/>
    </source>
</evidence>
<keyword evidence="3" id="KW-0812">Transmembrane</keyword>
<keyword evidence="3" id="KW-1133">Transmembrane helix</keyword>
<evidence type="ECO:0000313" key="6">
    <source>
        <dbReference type="Proteomes" id="UP000281474"/>
    </source>
</evidence>
<feature type="transmembrane region" description="Helical" evidence="3">
    <location>
        <begin position="55"/>
        <end position="74"/>
    </location>
</feature>
<dbReference type="SUPFAM" id="SSF48371">
    <property type="entry name" value="ARM repeat"/>
    <property type="match status" value="1"/>
</dbReference>
<reference evidence="5 6" key="1">
    <citation type="submission" date="2018-09" db="EMBL/GenBank/DDBJ databases">
        <title>Phylogeny of the Shewanellaceae, and recommendation for two new genera, Pseudoshewanella and Parashewanella.</title>
        <authorList>
            <person name="Wang G."/>
        </authorList>
    </citation>
    <scope>NUCLEOTIDE SEQUENCE [LARGE SCALE GENOMIC DNA]</scope>
    <source>
        <strain evidence="5 6">C51</strain>
    </source>
</reference>
<sequence length="660" mass="75162">MKTYPTTVLGLWAFCPQDNIHKWYLSYLIDILFTLRLIVVNKKSLINTAKMKLRLLYQCAIVTSLAITSALTFAQEVKRPNFVWIISEDNSSHYLKHFSENGINTPNISALAESGLTFDNAYSNSPVCSVARTTLATGVYAPSIGTQFHRADAKLPQTDNIKLFQSYLSQNGYYTTNNAKTDYNVVADEQQGWHQSSKQASWRDRNNANQPFFHVETHHDSHEGRLHFKNEQYQQEVKPETLADINVPDYLPDTQLSRFTYQKYLQKMVSIDGKVGTTVEKLRNDGLLEDTFIFYFGDHGGVLPRSKGYLFDAGLRVPLVVHVPKNFKHLVNAEAATRVQGTVEFVDFAPTLLTLAGIELPTHIDGKAFLGENVSLDEVNSRDESIAYADRFDEKYDLVRSIKKGNFRYVRNYQSYLPNGLQNNYRNRMLAYQEWRKLHKQGKLNAVQSQFFNPKPVEQLFDTSKDPHEVNNLAADPKYKQLLTNLRERLHTRLLDLPDLGIYPESYLIRYGMPNIQEFAQKNKAHINKLFAIADLSLLPFEQAKPKLKKALQSSDPMQRYWAVTTAINFGKKANTLLSSIKTLANDPEVTVRIRVAEYFGVIGHGEPQQILTDIVNSTLYPTVAAEAFNAIVFLHDFSEGKYPADVKNLKPKIKGRGIN</sequence>
<keyword evidence="6" id="KW-1185">Reference proteome</keyword>
<dbReference type="EMBL" id="QZEI01000050">
    <property type="protein sequence ID" value="RLV58928.1"/>
    <property type="molecule type" value="Genomic_DNA"/>
</dbReference>
<dbReference type="PANTHER" id="PTHR42693">
    <property type="entry name" value="ARYLSULFATASE FAMILY MEMBER"/>
    <property type="match status" value="1"/>
</dbReference>
<evidence type="ECO:0000259" key="4">
    <source>
        <dbReference type="Pfam" id="PF00884"/>
    </source>
</evidence>
<organism evidence="5 6">
    <name type="scientific">Parashewanella curva</name>
    <dbReference type="NCBI Taxonomy" id="2338552"/>
    <lineage>
        <taxon>Bacteria</taxon>
        <taxon>Pseudomonadati</taxon>
        <taxon>Pseudomonadota</taxon>
        <taxon>Gammaproteobacteria</taxon>
        <taxon>Alteromonadales</taxon>
        <taxon>Shewanellaceae</taxon>
        <taxon>Parashewanella</taxon>
    </lineage>
</organism>
<gene>
    <name evidence="5" type="ORF">D5018_14775</name>
</gene>
<proteinExistence type="inferred from homology"/>
<protein>
    <submittedName>
        <fullName evidence="5">Sulfatase</fullName>
    </submittedName>
</protein>
<dbReference type="Proteomes" id="UP000281474">
    <property type="component" value="Unassembled WGS sequence"/>
</dbReference>
<comment type="similarity">
    <text evidence="1">Belongs to the sulfatase family.</text>
</comment>
<accession>A0A3L8PWW0</accession>
<name>A0A3L8PWW0_9GAMM</name>
<evidence type="ECO:0000256" key="3">
    <source>
        <dbReference type="SAM" id="Phobius"/>
    </source>
</evidence>
<keyword evidence="2" id="KW-0378">Hydrolase</keyword>
<dbReference type="Gene3D" id="1.25.10.10">
    <property type="entry name" value="Leucine-rich Repeat Variant"/>
    <property type="match status" value="1"/>
</dbReference>
<comment type="caution">
    <text evidence="5">The sequence shown here is derived from an EMBL/GenBank/DDBJ whole genome shotgun (WGS) entry which is preliminary data.</text>
</comment>
<dbReference type="GO" id="GO:0004065">
    <property type="term" value="F:arylsulfatase activity"/>
    <property type="evidence" value="ECO:0007669"/>
    <property type="project" value="TreeGrafter"/>
</dbReference>
<dbReference type="CDD" id="cd16027">
    <property type="entry name" value="SGSH"/>
    <property type="match status" value="1"/>
</dbReference>
<feature type="transmembrane region" description="Helical" evidence="3">
    <location>
        <begin position="20"/>
        <end position="39"/>
    </location>
</feature>
<dbReference type="AlphaFoldDB" id="A0A3L8PWW0"/>
<dbReference type="InterPro" id="IPR016024">
    <property type="entry name" value="ARM-type_fold"/>
</dbReference>
<keyword evidence="3" id="KW-0472">Membrane</keyword>
<dbReference type="InterPro" id="IPR011989">
    <property type="entry name" value="ARM-like"/>
</dbReference>
<feature type="domain" description="Sulfatase N-terminal" evidence="4">
    <location>
        <begin position="80"/>
        <end position="358"/>
    </location>
</feature>
<dbReference type="InterPro" id="IPR050738">
    <property type="entry name" value="Sulfatase"/>
</dbReference>
<dbReference type="InterPro" id="IPR000917">
    <property type="entry name" value="Sulfatase_N"/>
</dbReference>
<evidence type="ECO:0000313" key="5">
    <source>
        <dbReference type="EMBL" id="RLV58928.1"/>
    </source>
</evidence>
<evidence type="ECO:0000256" key="1">
    <source>
        <dbReference type="ARBA" id="ARBA00008779"/>
    </source>
</evidence>